<evidence type="ECO:0000256" key="1">
    <source>
        <dbReference type="ARBA" id="ARBA00023015"/>
    </source>
</evidence>
<evidence type="ECO:0000259" key="4">
    <source>
        <dbReference type="Pfam" id="PF13545"/>
    </source>
</evidence>
<organism evidence="5 6">
    <name type="scientific">Streptomyces turgidiscabies (strain Car8)</name>
    <dbReference type="NCBI Taxonomy" id="698760"/>
    <lineage>
        <taxon>Bacteria</taxon>
        <taxon>Bacillati</taxon>
        <taxon>Actinomycetota</taxon>
        <taxon>Actinomycetes</taxon>
        <taxon>Kitasatosporales</taxon>
        <taxon>Streptomycetaceae</taxon>
        <taxon>Streptomyces</taxon>
    </lineage>
</organism>
<keyword evidence="1" id="KW-0805">Transcription regulation</keyword>
<dbReference type="SUPFAM" id="SSF51206">
    <property type="entry name" value="cAMP-binding domain-like"/>
    <property type="match status" value="1"/>
</dbReference>
<name>L7F7Q9_STRT8</name>
<dbReference type="GeneID" id="97400405"/>
<keyword evidence="3" id="KW-0804">Transcription</keyword>
<proteinExistence type="predicted"/>
<reference evidence="5 6" key="1">
    <citation type="journal article" date="2011" name="Plasmid">
        <title>Streptomyces turgidiscabies Car8 contains a modular pathogenicity island that shares virulence genes with other actinobacterial plant pathogens.</title>
        <authorList>
            <person name="Huguet-Tapia J.C."/>
            <person name="Badger J.H."/>
            <person name="Loria R."/>
            <person name="Pettis G.S."/>
        </authorList>
    </citation>
    <scope>NUCLEOTIDE SEQUENCE [LARGE SCALE GENOMIC DNA]</scope>
    <source>
        <strain evidence="5 6">Car8</strain>
    </source>
</reference>
<dbReference type="PATRIC" id="fig|698760.3.peg.4102"/>
<dbReference type="InterPro" id="IPR018490">
    <property type="entry name" value="cNMP-bd_dom_sf"/>
</dbReference>
<dbReference type="InterPro" id="IPR012318">
    <property type="entry name" value="HTH_CRP"/>
</dbReference>
<dbReference type="InterPro" id="IPR014710">
    <property type="entry name" value="RmlC-like_jellyroll"/>
</dbReference>
<evidence type="ECO:0000313" key="5">
    <source>
        <dbReference type="EMBL" id="ELP67149.1"/>
    </source>
</evidence>
<dbReference type="InterPro" id="IPR000524">
    <property type="entry name" value="Tscrpt_reg_HTH_GntR"/>
</dbReference>
<dbReference type="EMBL" id="AEJB01000310">
    <property type="protein sequence ID" value="ELP67149.1"/>
    <property type="molecule type" value="Genomic_DNA"/>
</dbReference>
<dbReference type="GO" id="GO:0003700">
    <property type="term" value="F:DNA-binding transcription factor activity"/>
    <property type="evidence" value="ECO:0007669"/>
    <property type="project" value="InterPro"/>
</dbReference>
<feature type="domain" description="HTH crp-type" evidence="4">
    <location>
        <begin position="198"/>
        <end position="269"/>
    </location>
</feature>
<keyword evidence="2" id="KW-0238">DNA-binding</keyword>
<accession>L7F7Q9</accession>
<gene>
    <name evidence="5" type="ORF">STRTUCAR8_06294</name>
</gene>
<dbReference type="Proteomes" id="UP000010931">
    <property type="component" value="Unassembled WGS sequence"/>
</dbReference>
<dbReference type="AlphaFoldDB" id="L7F7Q9"/>
<dbReference type="RefSeq" id="WP_006377734.1">
    <property type="nucleotide sequence ID" value="NZ_AEJB01000310.1"/>
</dbReference>
<keyword evidence="6" id="KW-1185">Reference proteome</keyword>
<protein>
    <recommendedName>
        <fullName evidence="4">HTH crp-type domain-containing protein</fullName>
    </recommendedName>
</protein>
<dbReference type="PRINTS" id="PR00035">
    <property type="entry name" value="HTHGNTR"/>
</dbReference>
<dbReference type="Pfam" id="PF13545">
    <property type="entry name" value="HTH_Crp_2"/>
    <property type="match status" value="1"/>
</dbReference>
<dbReference type="Gene3D" id="2.60.120.10">
    <property type="entry name" value="Jelly Rolls"/>
    <property type="match status" value="1"/>
</dbReference>
<evidence type="ECO:0000256" key="2">
    <source>
        <dbReference type="ARBA" id="ARBA00023125"/>
    </source>
</evidence>
<evidence type="ECO:0000313" key="6">
    <source>
        <dbReference type="Proteomes" id="UP000010931"/>
    </source>
</evidence>
<dbReference type="InterPro" id="IPR036390">
    <property type="entry name" value="WH_DNA-bd_sf"/>
</dbReference>
<comment type="caution">
    <text evidence="5">The sequence shown here is derived from an EMBL/GenBank/DDBJ whole genome shotgun (WGS) entry which is preliminary data.</text>
</comment>
<dbReference type="SUPFAM" id="SSF46785">
    <property type="entry name" value="Winged helix' DNA-binding domain"/>
    <property type="match status" value="1"/>
</dbReference>
<sequence length="288" mass="30914">MPPRLDETYGRLMPARLRARRLEGGGQPMVLGNSVYTFDEGTGLVGHGLSGSRAVSTLINLNPFLAALGPSMRQEFVAMLSTRSNIRGAQLRGTNGMAVHIVLSGCVYEESTFGENTTVRIHGTGAVLGVAEIFDEDLLAPTTRCLNNTLTLALPLSRMRTLAEGSGSLATALGKVLAEQLVTGERVYNRHALSPESRLAGLFVHLLDRCAVPCSEYGRMVEGPSQTDLAAALSVSRATIENALKALRANGLVSTGYRQYRFPDERRLAVFGRVRTPSQTVTGAVEVQ</sequence>
<dbReference type="STRING" id="85558.T45_02170"/>
<dbReference type="GO" id="GO:0003677">
    <property type="term" value="F:DNA binding"/>
    <property type="evidence" value="ECO:0007669"/>
    <property type="project" value="UniProtKB-KW"/>
</dbReference>
<evidence type="ECO:0000256" key="3">
    <source>
        <dbReference type="ARBA" id="ARBA00023163"/>
    </source>
</evidence>